<proteinExistence type="predicted"/>
<protein>
    <submittedName>
        <fullName evidence="1">Uncharacterized protein</fullName>
    </submittedName>
</protein>
<name>A0A132ELD4_9BURK</name>
<evidence type="ECO:0000313" key="1">
    <source>
        <dbReference type="EMBL" id="KWF34220.1"/>
    </source>
</evidence>
<dbReference type="AlphaFoldDB" id="A0A132ELD4"/>
<evidence type="ECO:0000313" key="2">
    <source>
        <dbReference type="Proteomes" id="UP000062912"/>
    </source>
</evidence>
<dbReference type="Proteomes" id="UP000062912">
    <property type="component" value="Unassembled WGS sequence"/>
</dbReference>
<organism evidence="1 2">
    <name type="scientific">Burkholderia pseudomultivorans</name>
    <dbReference type="NCBI Taxonomy" id="1207504"/>
    <lineage>
        <taxon>Bacteria</taxon>
        <taxon>Pseudomonadati</taxon>
        <taxon>Pseudomonadota</taxon>
        <taxon>Betaproteobacteria</taxon>
        <taxon>Burkholderiales</taxon>
        <taxon>Burkholderiaceae</taxon>
        <taxon>Burkholderia</taxon>
        <taxon>Burkholderia cepacia complex</taxon>
    </lineage>
</organism>
<accession>A0A132ELD4</accession>
<comment type="caution">
    <text evidence="1">The sequence shown here is derived from an EMBL/GenBank/DDBJ whole genome shotgun (WGS) entry which is preliminary data.</text>
</comment>
<dbReference type="EMBL" id="LPJR01000015">
    <property type="protein sequence ID" value="KWF34220.1"/>
    <property type="molecule type" value="Genomic_DNA"/>
</dbReference>
<reference evidence="1 2" key="1">
    <citation type="submission" date="2015-11" db="EMBL/GenBank/DDBJ databases">
        <title>Expanding the genomic diversity of Burkholderia species for the development of highly accurate diagnostics.</title>
        <authorList>
            <person name="Sahl J."/>
            <person name="Keim P."/>
            <person name="Wagner D."/>
        </authorList>
    </citation>
    <scope>NUCLEOTIDE SEQUENCE [LARGE SCALE GENOMIC DNA]</scope>
    <source>
        <strain evidence="1 2">MSMB368WGS</strain>
    </source>
</reference>
<gene>
    <name evidence="1" type="ORF">WT56_07955</name>
</gene>
<sequence length="86" mass="9896">MMHSLTYLPDEMNRTMTMPFSKRGRICVPFREVLYKSLGKSMRAKQGLCGEAGKFLFVMNQYLEIVVSQWETIFPILQSVALCRAA</sequence>